<gene>
    <name evidence="2" type="ORF">JCM15548_14491</name>
</gene>
<feature type="transmembrane region" description="Helical" evidence="1">
    <location>
        <begin position="461"/>
        <end position="488"/>
    </location>
</feature>
<protein>
    <submittedName>
        <fullName evidence="2">Acriflavin resistance protein</fullName>
    </submittedName>
</protein>
<feature type="transmembrane region" description="Helical" evidence="1">
    <location>
        <begin position="883"/>
        <end position="902"/>
    </location>
</feature>
<dbReference type="Pfam" id="PF00873">
    <property type="entry name" value="ACR_tran"/>
    <property type="match status" value="1"/>
</dbReference>
<feature type="transmembrane region" description="Helical" evidence="1">
    <location>
        <begin position="526"/>
        <end position="545"/>
    </location>
</feature>
<feature type="transmembrane region" description="Helical" evidence="1">
    <location>
        <begin position="358"/>
        <end position="378"/>
    </location>
</feature>
<feature type="transmembrane region" description="Helical" evidence="1">
    <location>
        <begin position="908"/>
        <end position="930"/>
    </location>
</feature>
<dbReference type="AlphaFoldDB" id="A0A0E9LR81"/>
<dbReference type="Gene3D" id="3.30.70.1320">
    <property type="entry name" value="Multidrug efflux transporter AcrB pore domain like"/>
    <property type="match status" value="1"/>
</dbReference>
<organism evidence="2 3">
    <name type="scientific">Geofilum rubicundum JCM 15548</name>
    <dbReference type="NCBI Taxonomy" id="1236989"/>
    <lineage>
        <taxon>Bacteria</taxon>
        <taxon>Pseudomonadati</taxon>
        <taxon>Bacteroidota</taxon>
        <taxon>Bacteroidia</taxon>
        <taxon>Marinilabiliales</taxon>
        <taxon>Marinilabiliaceae</taxon>
        <taxon>Geofilum</taxon>
    </lineage>
</organism>
<dbReference type="EMBL" id="BAZW01000081">
    <property type="protein sequence ID" value="GAO27651.1"/>
    <property type="molecule type" value="Genomic_DNA"/>
</dbReference>
<dbReference type="InterPro" id="IPR027463">
    <property type="entry name" value="AcrB_DN_DC_subdom"/>
</dbReference>
<dbReference type="GO" id="GO:0005886">
    <property type="term" value="C:plasma membrane"/>
    <property type="evidence" value="ECO:0007669"/>
    <property type="project" value="TreeGrafter"/>
</dbReference>
<dbReference type="Gene3D" id="3.30.70.1430">
    <property type="entry name" value="Multidrug efflux transporter AcrB pore domain"/>
    <property type="match status" value="2"/>
</dbReference>
<dbReference type="RefSeq" id="WP_227626037.1">
    <property type="nucleotide sequence ID" value="NZ_BAZW01000081.1"/>
</dbReference>
<sequence length="984" mass="107981">MIDKILDQKALLIAFLAILILGGIASFSSLSKLEDPEVTVKAAVIATPYPGASALEVEKEVTDVLEKAIQQLQHIDYIESVSMPGMSQITVYIEGYVTMDELPQKWDHLRRKINDATSSLPAGAMNPIVNDDFGDVFGIFLALTSDGYSYKELDEYSEFLKNELLQVDGVKRINIIGQRTETVEIKFSSERFAAMGLNPMAIVQTLNDQGNVVDAGTVVAGTERIRIAPGSKFQSLDEIRNLNIQGSNGKSFRLGDVAAIERAFLTPQRSGFKYNNMASLGLAISMQSGDNIIHLGDRIDLSLAQLMKEIPAGIEVHKIYDQAAQVQSAIGDFTINLAESVAIVIVVLLLAMGFRAGLLIASSLVFTILGTFVIMGFLDMTLDKVSLAAIVIAMGMLVDNAIVVADGILADLAKGMDKKRAFVSAARQNAFPLLGATVVAVLAFMPMAFNTTAAGEFMKPMFYVLAISLSLSWVLAMIQVPFMASIFYKNGHKKGQGTGAKRNVYTGPVYRVFGGVIRFALWHKSMFVAATALVLVLSFSAFSLLNKDFFPQQEYNQFLVEYRLPQGSDIYRVEEDLELMTKELLQWDEINFVASSIGSSPVRYTLSRPMNSYNPRYGELIVEVKDGVRILDVITKAESHLIDKFPEGEIRYSQYSAMGGEYKIQAVFIGPDSEVLKRLASEAKELMHQDPDVVFVNDDWGNEIKVLSPVYSPVKGQRLNISRGAMASTLAMATEGMPIGVFYENNTSMPIMIKVDGELSQKPEIIESLPVWGNYSGFSVPLGQIIDTVAINSESYFVKRYNGQRAIKAQCDPARGFTAPLVLSKFKSDIEEIPLPDGYKLEWHGELKNSNTANQALMENLPLALLLMIIITIALFNNFKQPVIVFMIFPLAFVGIIVGFLVTRLNFGFLAIVGALGLIGMMIKNTVVLLDQINIEIKSGKIPVIGVIRAAVSRVRPVSLAALTTILGMFPLVFDDIFQSMAIA</sequence>
<dbReference type="SUPFAM" id="SSF82866">
    <property type="entry name" value="Multidrug efflux transporter AcrB transmembrane domain"/>
    <property type="match status" value="2"/>
</dbReference>
<dbReference type="SUPFAM" id="SSF82693">
    <property type="entry name" value="Multidrug efflux transporter AcrB pore domain, PN1, PN2, PC1 and PC2 subdomains"/>
    <property type="match status" value="2"/>
</dbReference>
<dbReference type="Gene3D" id="3.30.70.1440">
    <property type="entry name" value="Multidrug efflux transporter AcrB pore domain"/>
    <property type="match status" value="1"/>
</dbReference>
<dbReference type="STRING" id="1236989.JCM15548_14491"/>
<evidence type="ECO:0000313" key="2">
    <source>
        <dbReference type="EMBL" id="GAO27651.1"/>
    </source>
</evidence>
<reference evidence="2 3" key="1">
    <citation type="journal article" date="2015" name="Microbes Environ.">
        <title>Distribution and evolution of nitrogen fixation genes in the phylum bacteroidetes.</title>
        <authorList>
            <person name="Inoue J."/>
            <person name="Oshima K."/>
            <person name="Suda W."/>
            <person name="Sakamoto M."/>
            <person name="Iino T."/>
            <person name="Noda S."/>
            <person name="Hongoh Y."/>
            <person name="Hattori M."/>
            <person name="Ohkuma M."/>
        </authorList>
    </citation>
    <scope>NUCLEOTIDE SEQUENCE [LARGE SCALE GENOMIC DNA]</scope>
    <source>
        <strain evidence="2">JCM 15548</strain>
    </source>
</reference>
<keyword evidence="1" id="KW-0472">Membrane</keyword>
<dbReference type="SUPFAM" id="SSF82714">
    <property type="entry name" value="Multidrug efflux transporter AcrB TolC docking domain, DN and DC subdomains"/>
    <property type="match status" value="2"/>
</dbReference>
<keyword evidence="1" id="KW-0812">Transmembrane</keyword>
<feature type="transmembrane region" description="Helical" evidence="1">
    <location>
        <begin position="857"/>
        <end position="876"/>
    </location>
</feature>
<dbReference type="PRINTS" id="PR00702">
    <property type="entry name" value="ACRIFLAVINRP"/>
</dbReference>
<evidence type="ECO:0000313" key="3">
    <source>
        <dbReference type="Proteomes" id="UP000032900"/>
    </source>
</evidence>
<name>A0A0E9LR81_9BACT</name>
<comment type="caution">
    <text evidence="2">The sequence shown here is derived from an EMBL/GenBank/DDBJ whole genome shotgun (WGS) entry which is preliminary data.</text>
</comment>
<dbReference type="PANTHER" id="PTHR32063:SF18">
    <property type="entry name" value="CATION EFFLUX SYSTEM PROTEIN"/>
    <property type="match status" value="1"/>
</dbReference>
<accession>A0A0E9LR81</accession>
<feature type="transmembrane region" description="Helical" evidence="1">
    <location>
        <begin position="333"/>
        <end position="351"/>
    </location>
</feature>
<keyword evidence="3" id="KW-1185">Reference proteome</keyword>
<proteinExistence type="predicted"/>
<keyword evidence="1" id="KW-1133">Transmembrane helix</keyword>
<dbReference type="Gene3D" id="3.30.2090.10">
    <property type="entry name" value="Multidrug efflux transporter AcrB TolC docking domain, DN and DC subdomains"/>
    <property type="match status" value="2"/>
</dbReference>
<dbReference type="Proteomes" id="UP000032900">
    <property type="component" value="Unassembled WGS sequence"/>
</dbReference>
<dbReference type="InterPro" id="IPR001036">
    <property type="entry name" value="Acrflvin-R"/>
</dbReference>
<feature type="transmembrane region" description="Helical" evidence="1">
    <location>
        <begin position="430"/>
        <end position="449"/>
    </location>
</feature>
<dbReference type="PANTHER" id="PTHR32063">
    <property type="match status" value="1"/>
</dbReference>
<evidence type="ECO:0000256" key="1">
    <source>
        <dbReference type="SAM" id="Phobius"/>
    </source>
</evidence>
<dbReference type="Gene3D" id="1.20.1640.10">
    <property type="entry name" value="Multidrug efflux transporter AcrB transmembrane domain"/>
    <property type="match status" value="2"/>
</dbReference>
<dbReference type="GO" id="GO:0042910">
    <property type="term" value="F:xenobiotic transmembrane transporter activity"/>
    <property type="evidence" value="ECO:0007669"/>
    <property type="project" value="TreeGrafter"/>
</dbReference>
<feature type="transmembrane region" description="Helical" evidence="1">
    <location>
        <begin position="951"/>
        <end position="974"/>
    </location>
</feature>
<feature type="transmembrane region" description="Helical" evidence="1">
    <location>
        <begin position="384"/>
        <end position="409"/>
    </location>
</feature>